<protein>
    <submittedName>
        <fullName evidence="1">Uncharacterized protein</fullName>
    </submittedName>
</protein>
<dbReference type="Proteomes" id="UP001374535">
    <property type="component" value="Chromosome 2"/>
</dbReference>
<proteinExistence type="predicted"/>
<evidence type="ECO:0000313" key="2">
    <source>
        <dbReference type="Proteomes" id="UP001374535"/>
    </source>
</evidence>
<keyword evidence="2" id="KW-1185">Reference proteome</keyword>
<dbReference type="EMBL" id="CP144699">
    <property type="protein sequence ID" value="WVZ19026.1"/>
    <property type="molecule type" value="Genomic_DNA"/>
</dbReference>
<dbReference type="AlphaFoldDB" id="A0AAQ3P1D7"/>
<gene>
    <name evidence="1" type="ORF">V8G54_006348</name>
</gene>
<reference evidence="1 2" key="1">
    <citation type="journal article" date="2023" name="Life. Sci Alliance">
        <title>Evolutionary insights into 3D genome organization and epigenetic landscape of Vigna mungo.</title>
        <authorList>
            <person name="Junaid A."/>
            <person name="Singh B."/>
            <person name="Bhatia S."/>
        </authorList>
    </citation>
    <scope>NUCLEOTIDE SEQUENCE [LARGE SCALE GENOMIC DNA]</scope>
    <source>
        <strain evidence="1">Urdbean</strain>
    </source>
</reference>
<name>A0AAQ3P1D7_VIGMU</name>
<organism evidence="1 2">
    <name type="scientific">Vigna mungo</name>
    <name type="common">Black gram</name>
    <name type="synonym">Phaseolus mungo</name>
    <dbReference type="NCBI Taxonomy" id="3915"/>
    <lineage>
        <taxon>Eukaryota</taxon>
        <taxon>Viridiplantae</taxon>
        <taxon>Streptophyta</taxon>
        <taxon>Embryophyta</taxon>
        <taxon>Tracheophyta</taxon>
        <taxon>Spermatophyta</taxon>
        <taxon>Magnoliopsida</taxon>
        <taxon>eudicotyledons</taxon>
        <taxon>Gunneridae</taxon>
        <taxon>Pentapetalae</taxon>
        <taxon>rosids</taxon>
        <taxon>fabids</taxon>
        <taxon>Fabales</taxon>
        <taxon>Fabaceae</taxon>
        <taxon>Papilionoideae</taxon>
        <taxon>50 kb inversion clade</taxon>
        <taxon>NPAAA clade</taxon>
        <taxon>indigoferoid/millettioid clade</taxon>
        <taxon>Phaseoleae</taxon>
        <taxon>Vigna</taxon>
    </lineage>
</organism>
<evidence type="ECO:0000313" key="1">
    <source>
        <dbReference type="EMBL" id="WVZ19026.1"/>
    </source>
</evidence>
<accession>A0AAQ3P1D7</accession>
<sequence>MNLYLEGGLEAPLGMAIGGQVVGDGHLSDGIIQRSRFDDRIVAISVGHQNHSLVLILCSSATLPLLHLLRLPLSLRLLLFPPPPQLHLRHLRHGYRHPVRLLVHLFHRLLQLLLLLLRQPTRLRPARGCIGPLFGLFLLLLCGS</sequence>